<proteinExistence type="predicted"/>
<protein>
    <submittedName>
        <fullName evidence="1">Uncharacterized protein</fullName>
    </submittedName>
</protein>
<dbReference type="EMBL" id="MT143139">
    <property type="protein sequence ID" value="QJA93313.1"/>
    <property type="molecule type" value="Genomic_DNA"/>
</dbReference>
<sequence length="72" mass="8404">MTNQEYSERRNALIPIAVKFANKRYGATCLGKDEATRLEWVDNWNRLYHGKMDRLWKEEAAKTPCEVCGRLG</sequence>
<accession>A0A6M3LFW3</accession>
<reference evidence="1" key="1">
    <citation type="submission" date="2020-03" db="EMBL/GenBank/DDBJ databases">
        <title>The deep terrestrial virosphere.</title>
        <authorList>
            <person name="Holmfeldt K."/>
            <person name="Nilsson E."/>
            <person name="Simone D."/>
            <person name="Lopez-Fernandez M."/>
            <person name="Wu X."/>
            <person name="de Brujin I."/>
            <person name="Lundin D."/>
            <person name="Andersson A."/>
            <person name="Bertilsson S."/>
            <person name="Dopson M."/>
        </authorList>
    </citation>
    <scope>NUCLEOTIDE SEQUENCE</scope>
    <source>
        <strain evidence="1">MM415B04275</strain>
    </source>
</reference>
<dbReference type="AlphaFoldDB" id="A0A6M3LFW3"/>
<evidence type="ECO:0000313" key="1">
    <source>
        <dbReference type="EMBL" id="QJA93313.1"/>
    </source>
</evidence>
<name>A0A6M3LFW3_9ZZZZ</name>
<gene>
    <name evidence="1" type="ORF">MM415B04275_0010</name>
</gene>
<organism evidence="1">
    <name type="scientific">viral metagenome</name>
    <dbReference type="NCBI Taxonomy" id="1070528"/>
    <lineage>
        <taxon>unclassified sequences</taxon>
        <taxon>metagenomes</taxon>
        <taxon>organismal metagenomes</taxon>
    </lineage>
</organism>